<proteinExistence type="predicted"/>
<protein>
    <submittedName>
        <fullName evidence="2">Uncharacterized protein</fullName>
    </submittedName>
</protein>
<reference evidence="2 3" key="1">
    <citation type="submission" date="2009-01" db="EMBL/GenBank/DDBJ databases">
        <authorList>
            <person name="Fulton L."/>
            <person name="Clifton S."/>
            <person name="Fulton B."/>
            <person name="Xu J."/>
            <person name="Minx P."/>
            <person name="Pepin K.H."/>
            <person name="Johnson M."/>
            <person name="Bhonagiri V."/>
            <person name="Nash W.E."/>
            <person name="Mardis E.R."/>
            <person name="Wilson R.K."/>
        </authorList>
    </citation>
    <scope>NUCLEOTIDE SEQUENCE [LARGE SCALE GENOMIC DNA]</scope>
    <source>
        <strain evidence="2 3">DSM 5476</strain>
    </source>
</reference>
<sequence>MLFLPIPGAEDKKAHKNSALTAETAVQWRYLFNSCAFFCISADCNFLFLWAVWVLFQRP</sequence>
<name>C0EBI5_9FIRM</name>
<accession>C0EBI5</accession>
<feature type="transmembrane region" description="Helical" evidence="1">
    <location>
        <begin position="30"/>
        <end position="56"/>
    </location>
</feature>
<dbReference type="Proteomes" id="UP000003340">
    <property type="component" value="Unassembled WGS sequence"/>
</dbReference>
<evidence type="ECO:0000313" key="2">
    <source>
        <dbReference type="EMBL" id="EEG31171.1"/>
    </source>
</evidence>
<keyword evidence="1" id="KW-1133">Transmembrane helix</keyword>
<keyword evidence="3" id="KW-1185">Reference proteome</keyword>
<keyword evidence="1" id="KW-0812">Transmembrane</keyword>
<evidence type="ECO:0000313" key="3">
    <source>
        <dbReference type="Proteomes" id="UP000003340"/>
    </source>
</evidence>
<organism evidence="2 3">
    <name type="scientific">[Clostridium] methylpentosum DSM 5476</name>
    <dbReference type="NCBI Taxonomy" id="537013"/>
    <lineage>
        <taxon>Bacteria</taxon>
        <taxon>Bacillati</taxon>
        <taxon>Bacillota</taxon>
        <taxon>Clostridia</taxon>
        <taxon>Eubacteriales</taxon>
        <taxon>Oscillospiraceae</taxon>
        <taxon>Oscillospiraceae incertae sedis</taxon>
    </lineage>
</organism>
<comment type="caution">
    <text evidence="2">The sequence shown here is derived from an EMBL/GenBank/DDBJ whole genome shotgun (WGS) entry which is preliminary data.</text>
</comment>
<evidence type="ECO:0000256" key="1">
    <source>
        <dbReference type="SAM" id="Phobius"/>
    </source>
</evidence>
<reference evidence="2 3" key="2">
    <citation type="submission" date="2009-02" db="EMBL/GenBank/DDBJ databases">
        <title>Draft genome sequence of Clostridium methylpentosum (DSM 5476).</title>
        <authorList>
            <person name="Sudarsanam P."/>
            <person name="Ley R."/>
            <person name="Guruge J."/>
            <person name="Turnbaugh P.J."/>
            <person name="Mahowald M."/>
            <person name="Liep D."/>
            <person name="Gordon J."/>
        </authorList>
    </citation>
    <scope>NUCLEOTIDE SEQUENCE [LARGE SCALE GENOMIC DNA]</scope>
    <source>
        <strain evidence="2 3">DSM 5476</strain>
    </source>
</reference>
<dbReference type="HOGENOM" id="CLU_2952201_0_0_9"/>
<keyword evidence="1" id="KW-0472">Membrane</keyword>
<dbReference type="EMBL" id="ACEC01000042">
    <property type="protein sequence ID" value="EEG31171.1"/>
    <property type="molecule type" value="Genomic_DNA"/>
</dbReference>
<gene>
    <name evidence="2" type="ORF">CLOSTMETH_01203</name>
</gene>
<dbReference type="AlphaFoldDB" id="C0EBI5"/>